<dbReference type="InterPro" id="IPR020846">
    <property type="entry name" value="MFS_dom"/>
</dbReference>
<evidence type="ECO:0000256" key="4">
    <source>
        <dbReference type="ARBA" id="ARBA00022692"/>
    </source>
</evidence>
<dbReference type="Pfam" id="PF07690">
    <property type="entry name" value="MFS_1"/>
    <property type="match status" value="1"/>
</dbReference>
<keyword evidence="12" id="KW-1185">Reference proteome</keyword>
<dbReference type="PANTHER" id="PTHR23501:SF92">
    <property type="entry name" value="GLUTATHIONE EXCHANGER 1-RELATED"/>
    <property type="match status" value="1"/>
</dbReference>
<dbReference type="RefSeq" id="XP_051364808.1">
    <property type="nucleotide sequence ID" value="XM_051503867.1"/>
</dbReference>
<feature type="transmembrane region" description="Helical" evidence="9">
    <location>
        <begin position="598"/>
        <end position="622"/>
    </location>
</feature>
<gene>
    <name evidence="11" type="ORF">J7T54_001828</name>
</gene>
<feature type="transmembrane region" description="Helical" evidence="9">
    <location>
        <begin position="629"/>
        <end position="648"/>
    </location>
</feature>
<dbReference type="SUPFAM" id="SSF103473">
    <property type="entry name" value="MFS general substrate transporter"/>
    <property type="match status" value="1"/>
</dbReference>
<evidence type="ECO:0000256" key="8">
    <source>
        <dbReference type="SAM" id="MobiDB-lite"/>
    </source>
</evidence>
<keyword evidence="4 9" id="KW-0812">Transmembrane</keyword>
<dbReference type="GO" id="GO:0015343">
    <property type="term" value="F:siderophore-iron transmembrane transporter activity"/>
    <property type="evidence" value="ECO:0007669"/>
    <property type="project" value="TreeGrafter"/>
</dbReference>
<evidence type="ECO:0000256" key="7">
    <source>
        <dbReference type="ARBA" id="ARBA00023136"/>
    </source>
</evidence>
<dbReference type="EMBL" id="JAGIXG020000006">
    <property type="protein sequence ID" value="KAI6783952.1"/>
    <property type="molecule type" value="Genomic_DNA"/>
</dbReference>
<evidence type="ECO:0000256" key="5">
    <source>
        <dbReference type="ARBA" id="ARBA00022989"/>
    </source>
</evidence>
<dbReference type="FunFam" id="1.20.1250.20:FF:000197">
    <property type="entry name" value="Siderophore iron transporter 1"/>
    <property type="match status" value="1"/>
</dbReference>
<evidence type="ECO:0000256" key="9">
    <source>
        <dbReference type="SAM" id="Phobius"/>
    </source>
</evidence>
<feature type="transmembrane region" description="Helical" evidence="9">
    <location>
        <begin position="368"/>
        <end position="390"/>
    </location>
</feature>
<dbReference type="Gene3D" id="3.40.50.880">
    <property type="match status" value="1"/>
</dbReference>
<dbReference type="SUPFAM" id="SSF52317">
    <property type="entry name" value="Class I glutamine amidotransferase-like"/>
    <property type="match status" value="1"/>
</dbReference>
<feature type="transmembrane region" description="Helical" evidence="9">
    <location>
        <begin position="277"/>
        <end position="294"/>
    </location>
</feature>
<dbReference type="PROSITE" id="PS50850">
    <property type="entry name" value="MFS"/>
    <property type="match status" value="1"/>
</dbReference>
<feature type="transmembrane region" description="Helical" evidence="9">
    <location>
        <begin position="492"/>
        <end position="513"/>
    </location>
</feature>
<dbReference type="InterPro" id="IPR011701">
    <property type="entry name" value="MFS"/>
</dbReference>
<dbReference type="Gene3D" id="1.20.1250.20">
    <property type="entry name" value="MFS general substrate transporter like domains"/>
    <property type="match status" value="2"/>
</dbReference>
<keyword evidence="7 9" id="KW-0472">Membrane</keyword>
<evidence type="ECO:0000256" key="3">
    <source>
        <dbReference type="ARBA" id="ARBA00022448"/>
    </source>
</evidence>
<feature type="transmembrane region" description="Helical" evidence="9">
    <location>
        <begin position="770"/>
        <end position="791"/>
    </location>
</feature>
<feature type="domain" description="Major facilitator superfamily (MFS) profile" evidence="10">
    <location>
        <begin position="283"/>
        <end position="795"/>
    </location>
</feature>
<feature type="transmembrane region" description="Helical" evidence="9">
    <location>
        <begin position="344"/>
        <end position="362"/>
    </location>
</feature>
<proteinExistence type="inferred from homology"/>
<dbReference type="InterPro" id="IPR029062">
    <property type="entry name" value="Class_I_gatase-like"/>
</dbReference>
<feature type="transmembrane region" description="Helical" evidence="9">
    <location>
        <begin position="691"/>
        <end position="717"/>
    </location>
</feature>
<comment type="subcellular location">
    <subcellularLocation>
        <location evidence="1">Endomembrane system</location>
        <topology evidence="1">Multi-pass membrane protein</topology>
    </subcellularLocation>
</comment>
<comment type="similarity">
    <text evidence="2">Belongs to the major facilitator superfamily.</text>
</comment>
<dbReference type="InterPro" id="IPR002818">
    <property type="entry name" value="DJ-1/PfpI"/>
</dbReference>
<reference evidence="11" key="1">
    <citation type="journal article" date="2021" name="J Fungi (Basel)">
        <title>Genomic and Metabolomic Analyses of the Marine Fungus Emericellopsis cladophorae: Insights into Saltwater Adaptability Mechanisms and Its Biosynthetic Potential.</title>
        <authorList>
            <person name="Goncalves M.F.M."/>
            <person name="Hilario S."/>
            <person name="Van de Peer Y."/>
            <person name="Esteves A.C."/>
            <person name="Alves A."/>
        </authorList>
    </citation>
    <scope>NUCLEOTIDE SEQUENCE</scope>
    <source>
        <strain evidence="11">MUM 19.33</strain>
    </source>
</reference>
<dbReference type="GO" id="GO:0005774">
    <property type="term" value="C:vacuolar membrane"/>
    <property type="evidence" value="ECO:0007669"/>
    <property type="project" value="TreeGrafter"/>
</dbReference>
<reference evidence="11" key="2">
    <citation type="submission" date="2022-07" db="EMBL/GenBank/DDBJ databases">
        <authorList>
            <person name="Goncalves M.F.M."/>
            <person name="Hilario S."/>
            <person name="Van De Peer Y."/>
            <person name="Esteves A.C."/>
            <person name="Alves A."/>
        </authorList>
    </citation>
    <scope>NUCLEOTIDE SEQUENCE</scope>
    <source>
        <strain evidence="11">MUM 19.33</strain>
    </source>
</reference>
<evidence type="ECO:0000256" key="6">
    <source>
        <dbReference type="ARBA" id="ARBA00023065"/>
    </source>
</evidence>
<protein>
    <recommendedName>
        <fullName evidence="10">Major facilitator superfamily (MFS) profile domain-containing protein</fullName>
    </recommendedName>
</protein>
<dbReference type="CDD" id="cd03139">
    <property type="entry name" value="GATase1_PfpI_2"/>
    <property type="match status" value="1"/>
</dbReference>
<evidence type="ECO:0000259" key="10">
    <source>
        <dbReference type="PROSITE" id="PS50850"/>
    </source>
</evidence>
<evidence type="ECO:0000256" key="1">
    <source>
        <dbReference type="ARBA" id="ARBA00004127"/>
    </source>
</evidence>
<accession>A0A9Q0BFY9</accession>
<dbReference type="GeneID" id="75828345"/>
<organism evidence="11 12">
    <name type="scientific">Emericellopsis cladophorae</name>
    <dbReference type="NCBI Taxonomy" id="2686198"/>
    <lineage>
        <taxon>Eukaryota</taxon>
        <taxon>Fungi</taxon>
        <taxon>Dikarya</taxon>
        <taxon>Ascomycota</taxon>
        <taxon>Pezizomycotina</taxon>
        <taxon>Sordariomycetes</taxon>
        <taxon>Hypocreomycetidae</taxon>
        <taxon>Hypocreales</taxon>
        <taxon>Bionectriaceae</taxon>
        <taxon>Emericellopsis</taxon>
    </lineage>
</organism>
<dbReference type="Pfam" id="PF01965">
    <property type="entry name" value="DJ-1_PfpI"/>
    <property type="match status" value="1"/>
</dbReference>
<keyword evidence="5 9" id="KW-1133">Transmembrane helix</keyword>
<evidence type="ECO:0000256" key="2">
    <source>
        <dbReference type="ARBA" id="ARBA00008335"/>
    </source>
</evidence>
<feature type="transmembrane region" description="Helical" evidence="9">
    <location>
        <begin position="525"/>
        <end position="543"/>
    </location>
</feature>
<feature type="transmembrane region" description="Helical" evidence="9">
    <location>
        <begin position="440"/>
        <end position="457"/>
    </location>
</feature>
<dbReference type="InterPro" id="IPR036259">
    <property type="entry name" value="MFS_trans_sf"/>
</dbReference>
<dbReference type="Proteomes" id="UP001055219">
    <property type="component" value="Unassembled WGS sequence"/>
</dbReference>
<comment type="caution">
    <text evidence="11">The sequence shown here is derived from an EMBL/GenBank/DDBJ whole genome shotgun (WGS) entry which is preliminary data.</text>
</comment>
<name>A0A9Q0BFY9_9HYPO</name>
<keyword evidence="3" id="KW-0813">Transport</keyword>
<evidence type="ECO:0000313" key="12">
    <source>
        <dbReference type="Proteomes" id="UP001055219"/>
    </source>
</evidence>
<dbReference type="AlphaFoldDB" id="A0A9Q0BFY9"/>
<keyword evidence="6" id="KW-0406">Ion transport</keyword>
<dbReference type="GO" id="GO:0005768">
    <property type="term" value="C:endosome"/>
    <property type="evidence" value="ECO:0007669"/>
    <property type="project" value="TreeGrafter"/>
</dbReference>
<dbReference type="PANTHER" id="PTHR23501">
    <property type="entry name" value="MAJOR FACILITATOR SUPERFAMILY"/>
    <property type="match status" value="1"/>
</dbReference>
<evidence type="ECO:0000313" key="11">
    <source>
        <dbReference type="EMBL" id="KAI6783952.1"/>
    </source>
</evidence>
<dbReference type="OrthoDB" id="4088837at2759"/>
<sequence length="818" mass="88594">MPHAPTKYAVALYPGFQALDVFGPLDILNIMAKSMPALELSVLGPTLDPVSTLCKASTGRVGQSVVPTHTYNDAPSDIEVLIVPGGIGARSVEDTRVVVEYIQRAYPTLRYFLTVCTGSAIAARAGLLDGKRATSNKMAFAWVVTQGPSVEWVKEARWVVDGNVWTSSGISAGMDMMYAFVEEQHGSDVAEGVSRGAEYVRSRDPLVDPFAQYAGTPLLGHQQDASKAVHDHRRQTTHIYNVDSEDQASSHHHDAPSPPPLSAGVARMAAVSSTLTASQRAVLLFSIFLVGYAYGLESQVRSTYQPYATASFHLHSYLATINVFRSVVAVAAQPTAAKIADVLGRFEVVVLATVLYTAGITIESTAGSVEVFCAGAIIYQVGYTCIVLLLEVLIADFSSLRARVFFSYIPALPFVVNTWISGNVTSAVLRVTTWRWGLGMWAIIYPVASLPLLWSLYTMERRARKHMASLADAGADKERGAREVARTLYHQLDVVGLVLVISSFSLVLAPLTITGQKVGHWRDPHIVVPLTIGLMLAAAFVVWEQKGASVPLVPLALLADRGVWAALAVRSLLNFAWYTQGNYLYTVLVVAFDFPIATATRILSFFSFFGVLSGVVTGIIIYRVRRLKYIIVLGTCIFMLAFAVLIRFNGGASVASQRGLITGQVIMGMAGGLFAYPTQASIQASASKEHVAILTGLYLSFYNVGSAFGTSLSGAIWTQTLPTMLRSNLAFQPNVTLADDIYKSPFAIVAEYPVGTEIRSAIIESYAGTHRLLCMAGMVICVPMIVFALALRNPRLSEEPVQPEAERDLEIDEQRLLG</sequence>
<feature type="transmembrane region" description="Helical" evidence="9">
    <location>
        <begin position="402"/>
        <end position="420"/>
    </location>
</feature>
<dbReference type="GO" id="GO:0005886">
    <property type="term" value="C:plasma membrane"/>
    <property type="evidence" value="ECO:0007669"/>
    <property type="project" value="TreeGrafter"/>
</dbReference>
<feature type="transmembrane region" description="Helical" evidence="9">
    <location>
        <begin position="660"/>
        <end position="679"/>
    </location>
</feature>
<feature type="region of interest" description="Disordered" evidence="8">
    <location>
        <begin position="244"/>
        <end position="263"/>
    </location>
</feature>